<dbReference type="InterPro" id="IPR001584">
    <property type="entry name" value="Integrase_cat-core"/>
</dbReference>
<dbReference type="GO" id="GO:0015074">
    <property type="term" value="P:DNA integration"/>
    <property type="evidence" value="ECO:0007669"/>
    <property type="project" value="InterPro"/>
</dbReference>
<dbReference type="InterPro" id="IPR043502">
    <property type="entry name" value="DNA/RNA_pol_sf"/>
</dbReference>
<dbReference type="InterPro" id="IPR012337">
    <property type="entry name" value="RNaseH-like_sf"/>
</dbReference>
<gene>
    <name evidence="7" type="ORF">KFK09_016019</name>
</gene>
<evidence type="ECO:0000259" key="6">
    <source>
        <dbReference type="PROSITE" id="PS50994"/>
    </source>
</evidence>
<dbReference type="GO" id="GO:0004190">
    <property type="term" value="F:aspartic-type endopeptidase activity"/>
    <property type="evidence" value="ECO:0007669"/>
    <property type="project" value="UniProtKB-KW"/>
</dbReference>
<evidence type="ECO:0000256" key="1">
    <source>
        <dbReference type="ARBA" id="ARBA00022670"/>
    </source>
</evidence>
<dbReference type="InterPro" id="IPR013103">
    <property type="entry name" value="RVT_2"/>
</dbReference>
<keyword evidence="4" id="KW-0378">Hydrolase</keyword>
<evidence type="ECO:0000313" key="8">
    <source>
        <dbReference type="Proteomes" id="UP000829196"/>
    </source>
</evidence>
<feature type="region of interest" description="Disordered" evidence="5">
    <location>
        <begin position="233"/>
        <end position="280"/>
    </location>
</feature>
<dbReference type="InterPro" id="IPR036397">
    <property type="entry name" value="RNaseH_sf"/>
</dbReference>
<organism evidence="7 8">
    <name type="scientific">Dendrobium nobile</name>
    <name type="common">Orchid</name>
    <dbReference type="NCBI Taxonomy" id="94219"/>
    <lineage>
        <taxon>Eukaryota</taxon>
        <taxon>Viridiplantae</taxon>
        <taxon>Streptophyta</taxon>
        <taxon>Embryophyta</taxon>
        <taxon>Tracheophyta</taxon>
        <taxon>Spermatophyta</taxon>
        <taxon>Magnoliopsida</taxon>
        <taxon>Liliopsida</taxon>
        <taxon>Asparagales</taxon>
        <taxon>Orchidaceae</taxon>
        <taxon>Epidendroideae</taxon>
        <taxon>Malaxideae</taxon>
        <taxon>Dendrobiinae</taxon>
        <taxon>Dendrobium</taxon>
    </lineage>
</organism>
<dbReference type="EMBL" id="JAGYWB010000011">
    <property type="protein sequence ID" value="KAI0505062.1"/>
    <property type="molecule type" value="Genomic_DNA"/>
</dbReference>
<dbReference type="Pfam" id="PF14223">
    <property type="entry name" value="Retrotran_gag_2"/>
    <property type="match status" value="1"/>
</dbReference>
<dbReference type="GO" id="GO:0006508">
    <property type="term" value="P:proteolysis"/>
    <property type="evidence" value="ECO:0007669"/>
    <property type="project" value="UniProtKB-KW"/>
</dbReference>
<dbReference type="Proteomes" id="UP000829196">
    <property type="component" value="Unassembled WGS sequence"/>
</dbReference>
<keyword evidence="8" id="KW-1185">Reference proteome</keyword>
<dbReference type="GO" id="GO:0003676">
    <property type="term" value="F:nucleic acid binding"/>
    <property type="evidence" value="ECO:0007669"/>
    <property type="project" value="InterPro"/>
</dbReference>
<dbReference type="PROSITE" id="PS50994">
    <property type="entry name" value="INTEGRASE"/>
    <property type="match status" value="1"/>
</dbReference>
<evidence type="ECO:0000256" key="3">
    <source>
        <dbReference type="ARBA" id="ARBA00022750"/>
    </source>
</evidence>
<evidence type="ECO:0000256" key="5">
    <source>
        <dbReference type="SAM" id="MobiDB-lite"/>
    </source>
</evidence>
<dbReference type="Gene3D" id="3.30.420.10">
    <property type="entry name" value="Ribonuclease H-like superfamily/Ribonuclease H"/>
    <property type="match status" value="1"/>
</dbReference>
<dbReference type="Pfam" id="PF07727">
    <property type="entry name" value="RVT_2"/>
    <property type="match status" value="1"/>
</dbReference>
<dbReference type="InterPro" id="IPR054722">
    <property type="entry name" value="PolX-like_BBD"/>
</dbReference>
<comment type="caution">
    <text evidence="7">The sequence shown here is derived from an EMBL/GenBank/DDBJ whole genome shotgun (WGS) entry which is preliminary data.</text>
</comment>
<proteinExistence type="predicted"/>
<dbReference type="SMR" id="A0A8T3B7N4"/>
<dbReference type="CDD" id="cd09272">
    <property type="entry name" value="RNase_HI_RT_Ty1"/>
    <property type="match status" value="1"/>
</dbReference>
<sequence>MAEPEASSTQSVQQQQANSLSAAMADFTIPAPLKFLMSNIKHIVTTQLTNDNYAIWKVQTIKLFSANGFDGYLTGSQQPPSESSSDYRLWKLVDQNLVSALYSTISPTILPYILHLSSAQEIWKTLECRLQPTNRSRVIQLKNTLHNVSMGDSSMQAYLAQIKGLVDSIAAAESQVDTEDIIHYILNGLPAAYNSFCTSIRTCQTSISLEVLYSLLCSEEINIQNQLLKESSPAKDGSAFYSNVRSSRGRGNPSLPSRSNRGRGSSSRNLNSNTTPQQQRPICQICNKPGHIAAQCWHRSNLSYTPGPPRAMLTHNPSVSSQDWILDTGATSHLTSEASNLQQPVPYQGTDAISIANGSTIPIQSSGDGILPLPNSNRKLHLRNLLYAPLLSHNLISIHKLTADNNCSILFHATGFTITDLQDRQILLHGRCRDGLYSISTTSANHLQQALHSRSSSTSRWHDRLGHPHQLALRTLAAVDSSISYSPKHHICKFCNMAKSHKLPFPKNTTHVSSPFQLIHSDVWGPAPVTSLNGYRYYIIFIDDCTRFCWLYPMTTKSESYSKFNQFYNSINTQFSTNIQILRSDAGGEYTSNQFKHFLLSKGIAQQFSCPHTPEQNGLAERKHRHLLETVRTLLLAANLPQSFWADALLTANYLINRLPTKALNLRIPFQVLHNTLPSYSHLRTFGCLCFPWLKHQAPNKLSSRSSECIFLGYSPSHKGYRCFNMATNKILISRHVIFHESIFPYSASATTATSHSDSPTSSPITLLPTSIPIELPNHSHITSSTVTPESPSSSNSQTNTITILDSTSTSTSSHHNPSHPEPVSQPIHPMQTRLKSGIIKPKHILDLLTVNSDPSTPTSFTQASKLPSWRAAMSDEFHALQRQGTWSLVPAPSTNSILGCKWTYRLKRDATGSITQHKARLVAQGFNQQQGLDYHETFSPVAKLPTIRILLTIATQRHWSLLQLDVTNAFLHGDLEEDVYMSQPQGFVDSQFPTHVCKLHKSIYGLKQSPRQWYNKLTQHLTRTGFQFSRADPSLLMYKQGTVQIYILIYVDDMLITGNDNSSIQHILLGLRQAFSLKDPAPVSLFLGIRISHTPHGLFLDQQQYATDILKSAGFLHCKPLPTPITPRSIQSREPDSNLLHPPNYRSIVGSLQYLTITRPDLAFATNQLCQHMHNPQPTHVHALKRTLRYLQGTLNYGLPLCRGDLTLQTFADADWASDSADRKSVSGFCTFLGKNLISWSVKKQITVAKSSTEAEYRALAAATSDVIWLRRLLTDFDAPPSKPTTIFCDNVSALALALNPVFHARTKHIEIDYHFISHHIQHKEISVQHIHSIDQPADILTKSLPVTRFQQLRSKLTIRPRDSKFEGAC</sequence>
<dbReference type="GO" id="GO:0046872">
    <property type="term" value="F:metal ion binding"/>
    <property type="evidence" value="ECO:0007669"/>
    <property type="project" value="UniProtKB-KW"/>
</dbReference>
<dbReference type="SUPFAM" id="SSF56672">
    <property type="entry name" value="DNA/RNA polymerases"/>
    <property type="match status" value="1"/>
</dbReference>
<name>A0A8T3B7N4_DENNO</name>
<feature type="domain" description="Integrase catalytic" evidence="6">
    <location>
        <begin position="511"/>
        <end position="677"/>
    </location>
</feature>
<evidence type="ECO:0000256" key="2">
    <source>
        <dbReference type="ARBA" id="ARBA00022723"/>
    </source>
</evidence>
<evidence type="ECO:0000256" key="4">
    <source>
        <dbReference type="ARBA" id="ARBA00022801"/>
    </source>
</evidence>
<dbReference type="Pfam" id="PF22936">
    <property type="entry name" value="Pol_BBD"/>
    <property type="match status" value="1"/>
</dbReference>
<dbReference type="Pfam" id="PF00665">
    <property type="entry name" value="rve"/>
    <property type="match status" value="1"/>
</dbReference>
<keyword evidence="3" id="KW-0064">Aspartyl protease</keyword>
<dbReference type="Pfam" id="PF25597">
    <property type="entry name" value="SH3_retrovirus"/>
    <property type="match status" value="1"/>
</dbReference>
<dbReference type="PANTHER" id="PTHR42648">
    <property type="entry name" value="TRANSPOSASE, PUTATIVE-RELATED"/>
    <property type="match status" value="1"/>
</dbReference>
<dbReference type="InterPro" id="IPR039537">
    <property type="entry name" value="Retrotran_Ty1/copia-like"/>
</dbReference>
<dbReference type="SUPFAM" id="SSF53098">
    <property type="entry name" value="Ribonuclease H-like"/>
    <property type="match status" value="1"/>
</dbReference>
<feature type="compositionally biased region" description="Low complexity" evidence="5">
    <location>
        <begin position="252"/>
        <end position="273"/>
    </location>
</feature>
<dbReference type="PANTHER" id="PTHR42648:SF26">
    <property type="entry name" value="INTEGRASE CATALYTIC DOMAIN-CONTAINING PROTEIN"/>
    <property type="match status" value="1"/>
</dbReference>
<keyword evidence="2" id="KW-0479">Metal-binding</keyword>
<dbReference type="InterPro" id="IPR025724">
    <property type="entry name" value="GAG-pre-integrase_dom"/>
</dbReference>
<dbReference type="Pfam" id="PF13976">
    <property type="entry name" value="gag_pre-integrs"/>
    <property type="match status" value="1"/>
</dbReference>
<protein>
    <recommendedName>
        <fullName evidence="6">Integrase catalytic domain-containing protein</fullName>
    </recommendedName>
</protein>
<evidence type="ECO:0000313" key="7">
    <source>
        <dbReference type="EMBL" id="KAI0505062.1"/>
    </source>
</evidence>
<keyword evidence="1" id="KW-0645">Protease</keyword>
<reference evidence="7" key="1">
    <citation type="journal article" date="2022" name="Front. Genet.">
        <title>Chromosome-Scale Assembly of the Dendrobium nobile Genome Provides Insights Into the Molecular Mechanism of the Biosynthesis of the Medicinal Active Ingredient of Dendrobium.</title>
        <authorList>
            <person name="Xu Q."/>
            <person name="Niu S.-C."/>
            <person name="Li K.-L."/>
            <person name="Zheng P.-J."/>
            <person name="Zhang X.-J."/>
            <person name="Jia Y."/>
            <person name="Liu Y."/>
            <person name="Niu Y.-X."/>
            <person name="Yu L.-H."/>
            <person name="Chen D.-F."/>
            <person name="Zhang G.-Q."/>
        </authorList>
    </citation>
    <scope>NUCLEOTIDE SEQUENCE</scope>
    <source>
        <tissue evidence="7">Leaf</tissue>
    </source>
</reference>
<dbReference type="OrthoDB" id="414945at2759"/>
<accession>A0A8T3B7N4</accession>
<feature type="compositionally biased region" description="Low complexity" evidence="5">
    <location>
        <begin position="782"/>
        <end position="816"/>
    </location>
</feature>
<dbReference type="InterPro" id="IPR057670">
    <property type="entry name" value="SH3_retrovirus"/>
</dbReference>
<feature type="region of interest" description="Disordered" evidence="5">
    <location>
        <begin position="778"/>
        <end position="827"/>
    </location>
</feature>